<dbReference type="WBParaSite" id="HPLM_0000203301-mRNA-1">
    <property type="protein sequence ID" value="HPLM_0000203301-mRNA-1"/>
    <property type="gene ID" value="HPLM_0000203301"/>
</dbReference>
<reference evidence="1 2" key="2">
    <citation type="submission" date="2018-11" db="EMBL/GenBank/DDBJ databases">
        <authorList>
            <consortium name="Pathogen Informatics"/>
        </authorList>
    </citation>
    <scope>NUCLEOTIDE SEQUENCE [LARGE SCALE GENOMIC DNA]</scope>
    <source>
        <strain evidence="1 2">MHpl1</strain>
    </source>
</reference>
<gene>
    <name evidence="1" type="ORF">HPLM_LOCUS2032</name>
</gene>
<dbReference type="Proteomes" id="UP000268014">
    <property type="component" value="Unassembled WGS sequence"/>
</dbReference>
<evidence type="ECO:0000313" key="1">
    <source>
        <dbReference type="EMBL" id="VDO12619.1"/>
    </source>
</evidence>
<reference evidence="3" key="1">
    <citation type="submission" date="2017-02" db="UniProtKB">
        <authorList>
            <consortium name="WormBaseParasite"/>
        </authorList>
    </citation>
    <scope>IDENTIFICATION</scope>
</reference>
<name>A0A0N4VXL3_HAEPC</name>
<sequence length="133" mass="15632">MGMDTIQPIELSRATGALSKRPYVPQEALTCGQKVKRWFKKYFLEGQHLEEEAEAELQKLPENPTWEDLIFIKYRKFVAMLIPFTLMQVPLFPDRDFYLQETSKCFLRLFGGWLLFDTTFFNGIRTTGICPLR</sequence>
<evidence type="ECO:0000313" key="2">
    <source>
        <dbReference type="Proteomes" id="UP000268014"/>
    </source>
</evidence>
<protein>
    <submittedName>
        <fullName evidence="3">Homeobox domain-containing protein</fullName>
    </submittedName>
</protein>
<dbReference type="EMBL" id="UZAF01003468">
    <property type="protein sequence ID" value="VDO12619.1"/>
    <property type="molecule type" value="Genomic_DNA"/>
</dbReference>
<organism evidence="3">
    <name type="scientific">Haemonchus placei</name>
    <name type="common">Barber's pole worm</name>
    <dbReference type="NCBI Taxonomy" id="6290"/>
    <lineage>
        <taxon>Eukaryota</taxon>
        <taxon>Metazoa</taxon>
        <taxon>Ecdysozoa</taxon>
        <taxon>Nematoda</taxon>
        <taxon>Chromadorea</taxon>
        <taxon>Rhabditida</taxon>
        <taxon>Rhabditina</taxon>
        <taxon>Rhabditomorpha</taxon>
        <taxon>Strongyloidea</taxon>
        <taxon>Trichostrongylidae</taxon>
        <taxon>Haemonchus</taxon>
    </lineage>
</organism>
<accession>A0A0N4VXL3</accession>
<dbReference type="AlphaFoldDB" id="A0A0N4VXL3"/>
<evidence type="ECO:0000313" key="3">
    <source>
        <dbReference type="WBParaSite" id="HPLM_0000203301-mRNA-1"/>
    </source>
</evidence>
<dbReference type="OrthoDB" id="5825429at2759"/>
<keyword evidence="2" id="KW-1185">Reference proteome</keyword>
<proteinExistence type="predicted"/>
<dbReference type="PANTHER" id="PTHR31154:SF6">
    <property type="entry name" value="MEMBRANE TRANSPORTER PROTEIN"/>
    <property type="match status" value="1"/>
</dbReference>
<dbReference type="PANTHER" id="PTHR31154">
    <property type="entry name" value="MEMBRANE TRANSPORTER PROTEIN"/>
    <property type="match status" value="1"/>
</dbReference>